<evidence type="ECO:0000256" key="1">
    <source>
        <dbReference type="ARBA" id="ARBA00004123"/>
    </source>
</evidence>
<evidence type="ECO:0000256" key="6">
    <source>
        <dbReference type="ARBA" id="ARBA00022801"/>
    </source>
</evidence>
<evidence type="ECO:0000256" key="9">
    <source>
        <dbReference type="ARBA" id="ARBA00023242"/>
    </source>
</evidence>
<dbReference type="Pfam" id="PF17862">
    <property type="entry name" value="AAA_lid_3"/>
    <property type="match status" value="1"/>
</dbReference>
<feature type="region of interest" description="Disordered" evidence="10">
    <location>
        <begin position="414"/>
        <end position="448"/>
    </location>
</feature>
<keyword evidence="8" id="KW-0103">Bromodomain</keyword>
<feature type="compositionally biased region" description="Basic and acidic residues" evidence="10">
    <location>
        <begin position="1260"/>
        <end position="1272"/>
    </location>
</feature>
<dbReference type="GO" id="GO:0006337">
    <property type="term" value="P:nucleosome disassembly"/>
    <property type="evidence" value="ECO:0007669"/>
    <property type="project" value="TreeGrafter"/>
</dbReference>
<evidence type="ECO:0000256" key="4">
    <source>
        <dbReference type="ARBA" id="ARBA00022454"/>
    </source>
</evidence>
<reference evidence="12" key="1">
    <citation type="journal article" date="2022" name="G3 (Bethesda)">
        <title>High quality genome of the basidiomycete yeast Dioszegia hungarica PDD-24b-2 isolated from cloud water.</title>
        <authorList>
            <person name="Jarrige D."/>
            <person name="Haridas S."/>
            <person name="Bleykasten-Grosshans C."/>
            <person name="Joly M."/>
            <person name="Nadalig T."/>
            <person name="Sancelme M."/>
            <person name="Vuilleumier S."/>
            <person name="Grigoriev I.V."/>
            <person name="Amato P."/>
            <person name="Bringel F."/>
        </authorList>
    </citation>
    <scope>NUCLEOTIDE SEQUENCE</scope>
    <source>
        <strain evidence="12">PDD-24b-2</strain>
    </source>
</reference>
<evidence type="ECO:0000259" key="11">
    <source>
        <dbReference type="SMART" id="SM00382"/>
    </source>
</evidence>
<feature type="compositionally biased region" description="Acidic residues" evidence="10">
    <location>
        <begin position="264"/>
        <end position="275"/>
    </location>
</feature>
<dbReference type="InterPro" id="IPR003960">
    <property type="entry name" value="ATPase_AAA_CS"/>
</dbReference>
<organism evidence="12 13">
    <name type="scientific">Dioszegia hungarica</name>
    <dbReference type="NCBI Taxonomy" id="4972"/>
    <lineage>
        <taxon>Eukaryota</taxon>
        <taxon>Fungi</taxon>
        <taxon>Dikarya</taxon>
        <taxon>Basidiomycota</taxon>
        <taxon>Agaricomycotina</taxon>
        <taxon>Tremellomycetes</taxon>
        <taxon>Tremellales</taxon>
        <taxon>Bulleribasidiaceae</taxon>
        <taxon>Dioszegia</taxon>
    </lineage>
</organism>
<keyword evidence="7" id="KW-0067">ATP-binding</keyword>
<feature type="compositionally biased region" description="Basic and acidic residues" evidence="10">
    <location>
        <begin position="249"/>
        <end position="263"/>
    </location>
</feature>
<feature type="compositionally biased region" description="Polar residues" evidence="10">
    <location>
        <begin position="1275"/>
        <end position="1284"/>
    </location>
</feature>
<comment type="similarity">
    <text evidence="3">Belongs to the AAA ATPase family.</text>
</comment>
<evidence type="ECO:0000256" key="10">
    <source>
        <dbReference type="SAM" id="MobiDB-lite"/>
    </source>
</evidence>
<dbReference type="PANTHER" id="PTHR23069">
    <property type="entry name" value="AAA DOMAIN-CONTAINING"/>
    <property type="match status" value="1"/>
</dbReference>
<keyword evidence="13" id="KW-1185">Reference proteome</keyword>
<feature type="compositionally biased region" description="Polar residues" evidence="10">
    <location>
        <begin position="220"/>
        <end position="240"/>
    </location>
</feature>
<dbReference type="Gene3D" id="3.40.50.300">
    <property type="entry name" value="P-loop containing nucleotide triphosphate hydrolases"/>
    <property type="match status" value="2"/>
</dbReference>
<feature type="compositionally biased region" description="Gly residues" evidence="10">
    <location>
        <begin position="438"/>
        <end position="448"/>
    </location>
</feature>
<dbReference type="Proteomes" id="UP001164286">
    <property type="component" value="Unassembled WGS sequence"/>
</dbReference>
<dbReference type="EMBL" id="JAKWFO010000015">
    <property type="protein sequence ID" value="KAI9632145.1"/>
    <property type="molecule type" value="Genomic_DNA"/>
</dbReference>
<dbReference type="GO" id="GO:0140674">
    <property type="term" value="F:ATP-dependent histone chaperone activity"/>
    <property type="evidence" value="ECO:0007669"/>
    <property type="project" value="UniProtKB-ARBA"/>
</dbReference>
<feature type="region of interest" description="Disordered" evidence="10">
    <location>
        <begin position="1067"/>
        <end position="1103"/>
    </location>
</feature>
<feature type="domain" description="AAA+ ATPase" evidence="11">
    <location>
        <begin position="520"/>
        <end position="661"/>
    </location>
</feature>
<dbReference type="InterPro" id="IPR003593">
    <property type="entry name" value="AAA+_ATPase"/>
</dbReference>
<dbReference type="FunFam" id="1.10.8.60:FF:000016">
    <property type="entry name" value="ATPase family AAA domain-containing protein 2B"/>
    <property type="match status" value="1"/>
</dbReference>
<dbReference type="GO" id="GO:0006334">
    <property type="term" value="P:nucleosome assembly"/>
    <property type="evidence" value="ECO:0007669"/>
    <property type="project" value="TreeGrafter"/>
</dbReference>
<dbReference type="InterPro" id="IPR027417">
    <property type="entry name" value="P-loop_NTPase"/>
</dbReference>
<feature type="compositionally biased region" description="Gly residues" evidence="10">
    <location>
        <begin position="12"/>
        <end position="26"/>
    </location>
</feature>
<comment type="caution">
    <text evidence="12">The sequence shown here is derived from an EMBL/GenBank/DDBJ whole genome shotgun (WGS) entry which is preliminary data.</text>
</comment>
<evidence type="ECO:0000256" key="2">
    <source>
        <dbReference type="ARBA" id="ARBA00004286"/>
    </source>
</evidence>
<dbReference type="PROSITE" id="PS00674">
    <property type="entry name" value="AAA"/>
    <property type="match status" value="1"/>
</dbReference>
<dbReference type="RefSeq" id="XP_052941922.1">
    <property type="nucleotide sequence ID" value="XM_053086339.1"/>
</dbReference>
<feature type="region of interest" description="Disordered" evidence="10">
    <location>
        <begin position="1219"/>
        <end position="1327"/>
    </location>
</feature>
<evidence type="ECO:0000313" key="13">
    <source>
        <dbReference type="Proteomes" id="UP001164286"/>
    </source>
</evidence>
<feature type="compositionally biased region" description="Acidic residues" evidence="10">
    <location>
        <begin position="146"/>
        <end position="160"/>
    </location>
</feature>
<feature type="compositionally biased region" description="Basic and acidic residues" evidence="10">
    <location>
        <begin position="94"/>
        <end position="114"/>
    </location>
</feature>
<protein>
    <submittedName>
        <fullName evidence="12">TAT-binding protein</fullName>
    </submittedName>
</protein>
<feature type="compositionally biased region" description="Low complexity" evidence="10">
    <location>
        <begin position="289"/>
        <end position="298"/>
    </location>
</feature>
<keyword evidence="4" id="KW-0158">Chromosome</keyword>
<dbReference type="FunFam" id="3.40.50.300:FF:000061">
    <property type="entry name" value="ATPase family, AAA domain-containing 2"/>
    <property type="match status" value="1"/>
</dbReference>
<dbReference type="InterPro" id="IPR003959">
    <property type="entry name" value="ATPase_AAA_core"/>
</dbReference>
<dbReference type="PANTHER" id="PTHR23069:SF0">
    <property type="entry name" value="TAT-BINDING HOMOLOG 7"/>
    <property type="match status" value="1"/>
</dbReference>
<evidence type="ECO:0000256" key="7">
    <source>
        <dbReference type="ARBA" id="ARBA00022840"/>
    </source>
</evidence>
<dbReference type="SUPFAM" id="SSF52540">
    <property type="entry name" value="P-loop containing nucleoside triphosphate hydrolases"/>
    <property type="match status" value="2"/>
</dbReference>
<feature type="compositionally biased region" description="Low complexity" evidence="10">
    <location>
        <begin position="41"/>
        <end position="67"/>
    </location>
</feature>
<keyword evidence="5" id="KW-0547">Nucleotide-binding</keyword>
<evidence type="ECO:0000256" key="3">
    <source>
        <dbReference type="ARBA" id="ARBA00006914"/>
    </source>
</evidence>
<dbReference type="FunFam" id="3.40.50.300:FF:001218">
    <property type="entry name" value="AAA family ATPase, putative"/>
    <property type="match status" value="1"/>
</dbReference>
<name>A0AA38LQM8_9TREE</name>
<sequence length="1403" mass="150258">MATRHSSRNAGASGGGGGIPDGGRTGGRSISLTVKREALYGDSGSVGSAASGSGRPQRGAGQRAAQQLHIQAEDEDEDDDDEEEGEDEIDGGEDEGHLDIGDEGRRRSSRDRKPAQRYAEVEEVSPVLGARTGRGGRTTRRRVADPDSDGDGDGDGDEGGDYAAGRGIPSNPPRKSFPPRQSRNSMASAPIPELPIASVYANGLGNGRATRSKAHVQAPATPSKSRNSSADAESFQPDQSGGSGASDIEGGHDGSDDPLARDYVEDDDDDEEDDGMAYGRRTRSRGRRVVVNVRSAATNGGGGGLRRSTRTQPARHDSDDDEEAYGGRPKRNLRTRAPVNYQLPPADISTEIRQAELVDSIQAASRPNGAARAGGGMGMGLGGARGGGGRGVRFGPKGSGGWAGGLGGGLAGMAGGADSSDSDDLLPPLKASTSALSGTGGPSGGVGLVGGPKVSAPTDVKDFGRINPKSSTADADPLGVDMNVTFDNVGGLDGHIDQLKEMVALPLLYPEVFQQFGITPPRGVLFHGPPGTGKTLLARALAASCSNGNTKISFFMRKGADVLSKWVGEAERQLRMLFEEARAAQPSIIFFDEIDGLAPVRSSKQDQIHASLVSTLLALMDGMDGRGQVIVIGATNRPDSVDPALRRPGRFDREFYFPLPNKEARKKIIKINTRVWDPPLEEGVVEMLAGATKGYGGADMRALCTEAALNAIQRRYPQIYKSSDRYLLDTGSIRVQAKDFLMSVKKIVPSSARSTTSTAVPLAPHLVPLLSAPLDRLKKAVDEVLPRHKSTTALEEAMWEEDGAGFEGAEILQNLDKMRTYRPRLLVTGQSGMGQAYLGPAILHHLEGFHVQNFDLGVLLGDSSRTVEAALVQLFIEAKRHQPSILYIPSLVSWSATLSDSAKSTFKSLLDGIAPSEPVLLLGVAETENLDGEVRSWFGWEMESEVMLELPTEAERTAYFAPLLAQIALPPSSWPDALPRRPRVLEQLPLAPPLPARLPTEAEVAKERERDLNARNMMVLSFTSLVAEFGRKYKRIVLSVKEDAFVVHAALVQRAAEMAAEAAAAPAETDPTPPAFDIAMSSSQPLTSSTEAGSQQTSSGQALFPTQTSSAITDLPSTLPTTTITATTTPSGPDWTPHDVDTDTLARRLAKHKYCRPSDFLADVDKIKANADKLGDVDRQTKVAELVSHAYLHVAEFDPRWMPEFDAYAERMQKRREDREKLRSKEKEGDQGEKEVEVVDKGKKRAREDGEDVEMTDGVQDGHTEKRVRVEGEGETSTQTSSAETPAIAVEPQESSLSVPTSGSASESGPSVPAPMAGPSSQPVPPAPVYPDFVLPADKFRMLREALTRDTKSFTIEELEHLRAGLFGRIWKARGEWDREQLIVDCARFLEKTTRGVSGRREA</sequence>
<accession>A0AA38LQM8</accession>
<dbReference type="GO" id="GO:0045815">
    <property type="term" value="P:transcription initiation-coupled chromatin remodeling"/>
    <property type="evidence" value="ECO:0007669"/>
    <property type="project" value="TreeGrafter"/>
</dbReference>
<dbReference type="GO" id="GO:0016887">
    <property type="term" value="F:ATP hydrolysis activity"/>
    <property type="evidence" value="ECO:0007669"/>
    <property type="project" value="InterPro"/>
</dbReference>
<feature type="compositionally biased region" description="Basic and acidic residues" evidence="10">
    <location>
        <begin position="1219"/>
        <end position="1241"/>
    </location>
</feature>
<dbReference type="GO" id="GO:0003682">
    <property type="term" value="F:chromatin binding"/>
    <property type="evidence" value="ECO:0007669"/>
    <property type="project" value="TreeGrafter"/>
</dbReference>
<dbReference type="GO" id="GO:0000785">
    <property type="term" value="C:chromatin"/>
    <property type="evidence" value="ECO:0007669"/>
    <property type="project" value="UniProtKB-ARBA"/>
</dbReference>
<evidence type="ECO:0000256" key="5">
    <source>
        <dbReference type="ARBA" id="ARBA00022741"/>
    </source>
</evidence>
<proteinExistence type="inferred from homology"/>
<feature type="region of interest" description="Disordered" evidence="10">
    <location>
        <begin position="1"/>
        <end position="333"/>
    </location>
</feature>
<gene>
    <name evidence="12" type="ORF">MKK02DRAFT_20950</name>
</gene>
<dbReference type="GO" id="GO:0005524">
    <property type="term" value="F:ATP binding"/>
    <property type="evidence" value="ECO:0007669"/>
    <property type="project" value="UniProtKB-KW"/>
</dbReference>
<feature type="compositionally biased region" description="Polar residues" evidence="10">
    <location>
        <begin position="1080"/>
        <end position="1103"/>
    </location>
</feature>
<dbReference type="GO" id="GO:0042393">
    <property type="term" value="F:histone binding"/>
    <property type="evidence" value="ECO:0007669"/>
    <property type="project" value="UniProtKB-ARBA"/>
</dbReference>
<dbReference type="GeneID" id="77725540"/>
<dbReference type="InterPro" id="IPR041569">
    <property type="entry name" value="AAA_lid_3"/>
</dbReference>
<dbReference type="InterPro" id="IPR045199">
    <property type="entry name" value="ATAD2-like"/>
</dbReference>
<comment type="subcellular location">
    <subcellularLocation>
        <location evidence="2">Chromosome</location>
    </subcellularLocation>
    <subcellularLocation>
        <location evidence="1">Nucleus</location>
    </subcellularLocation>
</comment>
<dbReference type="Pfam" id="PF00004">
    <property type="entry name" value="AAA"/>
    <property type="match status" value="1"/>
</dbReference>
<dbReference type="Gene3D" id="1.10.8.60">
    <property type="match status" value="1"/>
</dbReference>
<evidence type="ECO:0000256" key="8">
    <source>
        <dbReference type="ARBA" id="ARBA00023117"/>
    </source>
</evidence>
<dbReference type="SMART" id="SM00382">
    <property type="entry name" value="AAA"/>
    <property type="match status" value="1"/>
</dbReference>
<keyword evidence="6" id="KW-0378">Hydrolase</keyword>
<keyword evidence="9" id="KW-0539">Nucleus</keyword>
<dbReference type="GO" id="GO:0005634">
    <property type="term" value="C:nucleus"/>
    <property type="evidence" value="ECO:0007669"/>
    <property type="project" value="UniProtKB-SubCell"/>
</dbReference>
<evidence type="ECO:0000313" key="12">
    <source>
        <dbReference type="EMBL" id="KAI9632145.1"/>
    </source>
</evidence>
<feature type="compositionally biased region" description="Acidic residues" evidence="10">
    <location>
        <begin position="73"/>
        <end position="93"/>
    </location>
</feature>
<feature type="compositionally biased region" description="Polar residues" evidence="10">
    <location>
        <begin position="1293"/>
        <end position="1309"/>
    </location>
</feature>